<feature type="domain" description="BRO1" evidence="1">
    <location>
        <begin position="30"/>
        <end position="382"/>
    </location>
</feature>
<evidence type="ECO:0000313" key="3">
    <source>
        <dbReference type="Proteomes" id="UP000697127"/>
    </source>
</evidence>
<dbReference type="Proteomes" id="UP000697127">
    <property type="component" value="Unassembled WGS sequence"/>
</dbReference>
<accession>A0A9P6WLL0</accession>
<dbReference type="InterPro" id="IPR004328">
    <property type="entry name" value="BRO1_dom"/>
</dbReference>
<gene>
    <name evidence="2" type="ORF">C6P40_005140</name>
</gene>
<organism evidence="2 3">
    <name type="scientific">Pichia californica</name>
    <dbReference type="NCBI Taxonomy" id="460514"/>
    <lineage>
        <taxon>Eukaryota</taxon>
        <taxon>Fungi</taxon>
        <taxon>Dikarya</taxon>
        <taxon>Ascomycota</taxon>
        <taxon>Saccharomycotina</taxon>
        <taxon>Pichiomycetes</taxon>
        <taxon>Pichiales</taxon>
        <taxon>Pichiaceae</taxon>
        <taxon>Pichia</taxon>
    </lineage>
</organism>
<evidence type="ECO:0000259" key="1">
    <source>
        <dbReference type="PROSITE" id="PS51180"/>
    </source>
</evidence>
<dbReference type="AlphaFoldDB" id="A0A9P6WLL0"/>
<dbReference type="PROSITE" id="PS51180">
    <property type="entry name" value="BRO1"/>
    <property type="match status" value="1"/>
</dbReference>
<protein>
    <recommendedName>
        <fullName evidence="1">BRO1 domain-containing protein</fullName>
    </recommendedName>
</protein>
<comment type="caution">
    <text evidence="2">The sequence shown here is derived from an EMBL/GenBank/DDBJ whole genome shotgun (WGS) entry which is preliminary data.</text>
</comment>
<name>A0A9P6WLL0_9ASCO</name>
<keyword evidence="3" id="KW-1185">Reference proteome</keyword>
<dbReference type="Pfam" id="PF03097">
    <property type="entry name" value="BRO1"/>
    <property type="match status" value="1"/>
</dbReference>
<proteinExistence type="predicted"/>
<reference evidence="2" key="1">
    <citation type="submission" date="2020-11" db="EMBL/GenBank/DDBJ databases">
        <title>Kefir isolates.</title>
        <authorList>
            <person name="Marcisauskas S."/>
            <person name="Kim Y."/>
            <person name="Blasche S."/>
        </authorList>
    </citation>
    <scope>NUCLEOTIDE SEQUENCE</scope>
    <source>
        <strain evidence="2">Olga-1</strain>
    </source>
</reference>
<sequence length="382" mass="44793">MGVMQFDFTDYAGIEYDPKEGCLYLDSKTGMAFVKLMNVDQIDMKKVLDNMITSQFHKDSSTYNNQTSYVNTLRAQALPPNLTMQDVTWERAIKLEEYCVVANILLFELPPQPLNITWGENKVKSTHEEATYAYEQLASYYSILALKEVRKNTSESFKKAIEFFQRSIGAFTVSDELANECNRREKWDKENDVLKIIRATMFTQCHELEFKKSLKDKISSENSFMMAKKTHDCYAWLTMATKHSMNYDEIAVIDVFEFKTDYYRCIVYTYGAINSLKRDKYGEAIGCFQKCLSIIDGTFEKMFDEIPEFEVITNDLTKLREKITENLTKCKYENDTKHKQKIQTFRNFKIQDFQTTDVIYPKIEDFGIEERLQNLFADLESY</sequence>
<dbReference type="EMBL" id="PUHW01000084">
    <property type="protein sequence ID" value="KAG0689361.1"/>
    <property type="molecule type" value="Genomic_DNA"/>
</dbReference>
<dbReference type="InterPro" id="IPR038499">
    <property type="entry name" value="BRO1_sf"/>
</dbReference>
<evidence type="ECO:0000313" key="2">
    <source>
        <dbReference type="EMBL" id="KAG0689361.1"/>
    </source>
</evidence>
<dbReference type="SMART" id="SM01041">
    <property type="entry name" value="BRO1"/>
    <property type="match status" value="1"/>
</dbReference>
<dbReference type="Gene3D" id="1.25.40.280">
    <property type="entry name" value="alix/aip1 like domains"/>
    <property type="match status" value="1"/>
</dbReference>